<feature type="region of interest" description="Disordered" evidence="9">
    <location>
        <begin position="1112"/>
        <end position="1145"/>
    </location>
</feature>
<evidence type="ECO:0000256" key="2">
    <source>
        <dbReference type="ARBA" id="ARBA00005652"/>
    </source>
</evidence>
<dbReference type="Pfam" id="PF01373">
    <property type="entry name" value="Glyco_hydro_14"/>
    <property type="match status" value="2"/>
</dbReference>
<dbReference type="Gene3D" id="3.20.20.80">
    <property type="entry name" value="Glycosidases"/>
    <property type="match status" value="2"/>
</dbReference>
<evidence type="ECO:0000256" key="1">
    <source>
        <dbReference type="ARBA" id="ARBA00000546"/>
    </source>
</evidence>
<evidence type="ECO:0000256" key="7">
    <source>
        <dbReference type="ARBA" id="ARBA00023326"/>
    </source>
</evidence>
<protein>
    <recommendedName>
        <fullName evidence="3 8">Beta-amylase</fullName>
        <ecNumber evidence="3 8">3.2.1.2</ecNumber>
    </recommendedName>
</protein>
<feature type="compositionally biased region" description="Basic and acidic residues" evidence="9">
    <location>
        <begin position="898"/>
        <end position="908"/>
    </location>
</feature>
<dbReference type="GO" id="GO:0000272">
    <property type="term" value="P:polysaccharide catabolic process"/>
    <property type="evidence" value="ECO:0007669"/>
    <property type="project" value="UniProtKB-KW"/>
</dbReference>
<dbReference type="PRINTS" id="PR00750">
    <property type="entry name" value="BETAAMYLASE"/>
</dbReference>
<feature type="compositionally biased region" description="Basic residues" evidence="9">
    <location>
        <begin position="35"/>
        <end position="47"/>
    </location>
</feature>
<feature type="compositionally biased region" description="Polar residues" evidence="9">
    <location>
        <begin position="864"/>
        <end position="888"/>
    </location>
</feature>
<evidence type="ECO:0000256" key="9">
    <source>
        <dbReference type="SAM" id="MobiDB-lite"/>
    </source>
</evidence>
<keyword evidence="11" id="KW-1185">Reference proteome</keyword>
<dbReference type="EC" id="3.2.1.2" evidence="3 8"/>
<dbReference type="PANTHER" id="PTHR31352">
    <property type="entry name" value="BETA-AMYLASE 1, CHLOROPLASTIC"/>
    <property type="match status" value="1"/>
</dbReference>
<comment type="caution">
    <text evidence="10">The sequence shown here is derived from an EMBL/GenBank/DDBJ whole genome shotgun (WGS) entry which is preliminary data.</text>
</comment>
<reference evidence="10 11" key="1">
    <citation type="journal article" date="2024" name="Nat. Commun.">
        <title>Phylogenomics reveals the evolutionary origins of lichenization in chlorophyte algae.</title>
        <authorList>
            <person name="Puginier C."/>
            <person name="Libourel C."/>
            <person name="Otte J."/>
            <person name="Skaloud P."/>
            <person name="Haon M."/>
            <person name="Grisel S."/>
            <person name="Petersen M."/>
            <person name="Berrin J.G."/>
            <person name="Delaux P.M."/>
            <person name="Dal Grande F."/>
            <person name="Keller J."/>
        </authorList>
    </citation>
    <scope>NUCLEOTIDE SEQUENCE [LARGE SCALE GENOMIC DNA]</scope>
    <source>
        <strain evidence="10 11">SAG 2145</strain>
    </source>
</reference>
<feature type="region of interest" description="Disordered" evidence="9">
    <location>
        <begin position="223"/>
        <end position="256"/>
    </location>
</feature>
<gene>
    <name evidence="10" type="ORF">WJX74_002406</name>
</gene>
<name>A0AAW1QBS1_9CHLO</name>
<feature type="compositionally biased region" description="Polar residues" evidence="9">
    <location>
        <begin position="1117"/>
        <end position="1141"/>
    </location>
</feature>
<dbReference type="EMBL" id="JALJOS010000056">
    <property type="protein sequence ID" value="KAK9818720.1"/>
    <property type="molecule type" value="Genomic_DNA"/>
</dbReference>
<feature type="compositionally biased region" description="Polar residues" evidence="9">
    <location>
        <begin position="739"/>
        <end position="752"/>
    </location>
</feature>
<organism evidence="10 11">
    <name type="scientific">Apatococcus lobatus</name>
    <dbReference type="NCBI Taxonomy" id="904363"/>
    <lineage>
        <taxon>Eukaryota</taxon>
        <taxon>Viridiplantae</taxon>
        <taxon>Chlorophyta</taxon>
        <taxon>core chlorophytes</taxon>
        <taxon>Trebouxiophyceae</taxon>
        <taxon>Chlorellales</taxon>
        <taxon>Chlorellaceae</taxon>
        <taxon>Apatococcus</taxon>
    </lineage>
</organism>
<comment type="catalytic activity">
    <reaction evidence="1 8">
        <text>Hydrolysis of (1-&gt;4)-alpha-D-glucosidic linkages in polysaccharides so as to remove successive maltose units from the non-reducing ends of the chains.</text>
        <dbReference type="EC" id="3.2.1.2"/>
    </reaction>
</comment>
<evidence type="ECO:0000256" key="3">
    <source>
        <dbReference type="ARBA" id="ARBA00012594"/>
    </source>
</evidence>
<evidence type="ECO:0000256" key="5">
    <source>
        <dbReference type="ARBA" id="ARBA00023277"/>
    </source>
</evidence>
<feature type="compositionally biased region" description="Low complexity" evidence="9">
    <location>
        <begin position="843"/>
        <end position="853"/>
    </location>
</feature>
<feature type="region of interest" description="Disordered" evidence="9">
    <location>
        <begin position="35"/>
        <end position="58"/>
    </location>
</feature>
<dbReference type="PROSITE" id="PS00506">
    <property type="entry name" value="BETA_AMYLASE_1"/>
    <property type="match status" value="1"/>
</dbReference>
<keyword evidence="7 8" id="KW-0624">Polysaccharide degradation</keyword>
<dbReference type="Proteomes" id="UP001438707">
    <property type="component" value="Unassembled WGS sequence"/>
</dbReference>
<dbReference type="PANTHER" id="PTHR31352:SF1">
    <property type="entry name" value="BETA-AMYLASE 3, CHLOROPLASTIC"/>
    <property type="match status" value="1"/>
</dbReference>
<sequence length="1197" mass="127415">MPHHLLASLGFHFPDSFLVPTSRFHLSHFQPKGNALRKCKQQQRRKPAGPAQEVPLISKQEKPEACAPLIKSISAGPSEVSGLQQEIVSATPTDRTVVKFTPLPVDTAVPASHLATERPVTQPLASADNTLHTSKSEAGATLTGHQPSITAPALWSLLGQIFPLTAFKGDQAIQLATADQELPLASAPPTIAAAPLELPDALDSAGLAHQVASLQAITALTSPTHTQASSQPFPKQTRSARKPLDSLQRKPASNLQHSETIPAALEASISSPEAANQSHASTTARASQLQNSFVASAQQPGTVPCSMRSKFQSSSIPDLQHAACSETISTTTAAASVAAAAAAAVKANSGDSRPPILRRSSSGSNVKANVPVARLSALASAGRSQSLTDSEAAIIQPRAEEAALSNSQQGVPVYVMLPLDTVNSEGVFRYASSKWLCRALETMRVSGVRGVAVDVWWGAVERQPQRYDWAGYRQLFDLVKSLGLKIQVVMSFHACGGNVGDSAQVPLPKWVLQAGDYDPDLFFMDRPRERWEPSQRNREYLSFFADEAPRALKGRQPIQCYTDFMRSFRDNFLADLGSNIEEVVVGTGPCGELRYPSYPEANGWRFPGVGEFQCYDRRALASLAQAARDAGQPEWGYGGPHDAGSYNSTPEETGFFATWGGSWDTPYGRFFLDWYHKNLLSHGERLLQAITSVFHTKHPRRCTLSNHLDSTQSIVATGYATPGGQSDAAASSMAGPYGSSGSQPASPTSNGDDSPGPFSPLEEASSPRKGSGSMQSIPEQVLGLDQPSGSAEQGQGGSAFAAAASEPGGPSQAGSGRSNVHNGTLPGSQSNGRPPASPSRLLTSTIPTSSGPTTPSPEPMSTPAKDTSSLPPQPSRPQKSVSLMSLSSYDGGMAMSTRSEDGESRSEHEEEIEGGTSHQQHGELLSRWPAGISRRMLLWMLGWGLSWGVSGQPLGAVPDPQNNPSRLQSNPAAGLDMPAGKPLEVTLKVAGVHWWYRSRSHAAELTAGYYNSDTRDGYNGIIEMCARHGVAMTLTCVEMCDAQHPPEALCGPEGLLRQVREGCAEAGVMLGGENALPCFAPGGVNAQGLDRIVYNTKALDPPLQEEAKMRGLGANANPGSSVSLASHNSADSLSGLPSRSSEPLRHSSLPIMRSLTFLRLAPEMLSPAYQGAWMRFMSRMQNNGIRDYQAEDAQNGW</sequence>
<accession>A0AAW1QBS1</accession>
<evidence type="ECO:0000256" key="6">
    <source>
        <dbReference type="ARBA" id="ARBA00023295"/>
    </source>
</evidence>
<dbReference type="InterPro" id="IPR017853">
    <property type="entry name" value="GH"/>
</dbReference>
<evidence type="ECO:0000313" key="10">
    <source>
        <dbReference type="EMBL" id="KAK9818720.1"/>
    </source>
</evidence>
<feature type="compositionally biased region" description="Polar residues" evidence="9">
    <location>
        <begin position="817"/>
        <end position="832"/>
    </location>
</feature>
<feature type="compositionally biased region" description="Polar residues" evidence="9">
    <location>
        <begin position="960"/>
        <end position="971"/>
    </location>
</feature>
<keyword evidence="6 8" id="KW-0326">Glycosidase</keyword>
<dbReference type="GO" id="GO:0016161">
    <property type="term" value="F:beta-amylase activity"/>
    <property type="evidence" value="ECO:0007669"/>
    <property type="project" value="UniProtKB-EC"/>
</dbReference>
<keyword evidence="5 8" id="KW-0119">Carbohydrate metabolism</keyword>
<dbReference type="InterPro" id="IPR018238">
    <property type="entry name" value="Glyco_hydro_14_CS"/>
</dbReference>
<dbReference type="AlphaFoldDB" id="A0AAW1QBS1"/>
<dbReference type="SUPFAM" id="SSF51445">
    <property type="entry name" value="(Trans)glycosidases"/>
    <property type="match status" value="2"/>
</dbReference>
<feature type="region of interest" description="Disordered" evidence="9">
    <location>
        <begin position="719"/>
        <end position="923"/>
    </location>
</feature>
<comment type="similarity">
    <text evidence="2 8">Belongs to the glycosyl hydrolase 14 family.</text>
</comment>
<feature type="compositionally biased region" description="Polar residues" evidence="9">
    <location>
        <begin position="223"/>
        <end position="237"/>
    </location>
</feature>
<evidence type="ECO:0000256" key="8">
    <source>
        <dbReference type="RuleBase" id="RU000509"/>
    </source>
</evidence>
<keyword evidence="4 8" id="KW-0378">Hydrolase</keyword>
<evidence type="ECO:0000313" key="11">
    <source>
        <dbReference type="Proteomes" id="UP001438707"/>
    </source>
</evidence>
<proteinExistence type="inferred from homology"/>
<dbReference type="InterPro" id="IPR001554">
    <property type="entry name" value="Glyco_hydro_14"/>
</dbReference>
<evidence type="ECO:0000256" key="4">
    <source>
        <dbReference type="ARBA" id="ARBA00022801"/>
    </source>
</evidence>
<feature type="region of interest" description="Disordered" evidence="9">
    <location>
        <begin position="956"/>
        <end position="975"/>
    </location>
</feature>
<feature type="compositionally biased region" description="Low complexity" evidence="9">
    <location>
        <begin position="786"/>
        <end position="816"/>
    </location>
</feature>